<proteinExistence type="predicted"/>
<organism evidence="1 2">
    <name type="scientific">Caminibacter mediatlanticus TB-2</name>
    <dbReference type="NCBI Taxonomy" id="391592"/>
    <lineage>
        <taxon>Bacteria</taxon>
        <taxon>Pseudomonadati</taxon>
        <taxon>Campylobacterota</taxon>
        <taxon>Epsilonproteobacteria</taxon>
        <taxon>Nautiliales</taxon>
        <taxon>Nautiliaceae</taxon>
        <taxon>Caminibacter</taxon>
    </lineage>
</organism>
<accession>A0ABX5VBL8</accession>
<protein>
    <submittedName>
        <fullName evidence="1">Glucose-inhibited division protein B</fullName>
    </submittedName>
</protein>
<name>A0ABX5VBL8_9BACT</name>
<dbReference type="EMBL" id="CP040463">
    <property type="protein sequence ID" value="QCT94251.1"/>
    <property type="molecule type" value="Genomic_DNA"/>
</dbReference>
<sequence length="67" mass="7819">MGKIIILLLIIGAIYYFFIKKPKVNNEEKKDESQDLILCDKCKTFYPKNEIKKIDGKNICKECYANS</sequence>
<dbReference type="RefSeq" id="WP_138323101.1">
    <property type="nucleotide sequence ID" value="NZ_CP040463.1"/>
</dbReference>
<gene>
    <name evidence="1" type="ORF">FE773_03370</name>
</gene>
<reference evidence="1 2" key="1">
    <citation type="submission" date="2019-05" db="EMBL/GenBank/DDBJ databases">
        <title>A comparative analysis of the Nautiliaceae.</title>
        <authorList>
            <person name="Grosche A."/>
            <person name="Smedile F."/>
            <person name="Vetriani C."/>
        </authorList>
    </citation>
    <scope>NUCLEOTIDE SEQUENCE [LARGE SCALE GENOMIC DNA]</scope>
    <source>
        <strain evidence="1 2">TB-2</strain>
    </source>
</reference>
<keyword evidence="2" id="KW-1185">Reference proteome</keyword>
<dbReference type="Proteomes" id="UP000306825">
    <property type="component" value="Chromosome"/>
</dbReference>
<evidence type="ECO:0000313" key="2">
    <source>
        <dbReference type="Proteomes" id="UP000306825"/>
    </source>
</evidence>
<evidence type="ECO:0000313" key="1">
    <source>
        <dbReference type="EMBL" id="QCT94251.1"/>
    </source>
</evidence>